<keyword evidence="2" id="KW-0418">Kinase</keyword>
<proteinExistence type="predicted"/>
<protein>
    <submittedName>
        <fullName evidence="2">Tyrosine protein kinase:aminoglycoside phosphotransferase</fullName>
    </submittedName>
</protein>
<sequence length="346" mass="36705">MAQPMPAAADSPTPADDRALLEDGLGRLAPRLAPGAVRISGLVRLSGGASQETWAFTVDGDSGAAALILRRAPGGFRQADTAAGLETEAAVIGAAGAAGVPVPPILHVLEPRDGIGRGFVTARVDGETIARKILRDEAFAPARRILARQCGEVLAAVARVPAAALPPLRTSTARAQLADVERRYRQMNAAKPVFELAFAWLADRCPDDKVAPVLVHGDFRNGNLIIGPDGIRAVLDWEVTHLGDPMEDLGWLCVNSWRFGALDKPAGGFGSREELFAGYEAAGGASVDPERVRFWEALGSLRWGISCTGMTATFRAGVDTTVERAMIARRASETEIDLMSLIAPRW</sequence>
<evidence type="ECO:0000259" key="1">
    <source>
        <dbReference type="Pfam" id="PF01636"/>
    </source>
</evidence>
<dbReference type="InterPro" id="IPR051678">
    <property type="entry name" value="AGP_Transferase"/>
</dbReference>
<dbReference type="CDD" id="cd05154">
    <property type="entry name" value="ACAD10_11_N-like"/>
    <property type="match status" value="1"/>
</dbReference>
<comment type="caution">
    <text evidence="2">The sequence shown here is derived from an EMBL/GenBank/DDBJ whole genome shotgun (WGS) entry which is preliminary data.</text>
</comment>
<dbReference type="PANTHER" id="PTHR21310">
    <property type="entry name" value="AMINOGLYCOSIDE PHOSPHOTRANSFERASE-RELATED-RELATED"/>
    <property type="match status" value="1"/>
</dbReference>
<feature type="domain" description="Aminoglycoside phosphotransferase" evidence="1">
    <location>
        <begin position="43"/>
        <end position="281"/>
    </location>
</feature>
<dbReference type="InterPro" id="IPR011009">
    <property type="entry name" value="Kinase-like_dom_sf"/>
</dbReference>
<dbReference type="InterPro" id="IPR041726">
    <property type="entry name" value="ACAD10_11_N"/>
</dbReference>
<dbReference type="PANTHER" id="PTHR21310:SF57">
    <property type="entry name" value="BLR2944 PROTEIN"/>
    <property type="match status" value="1"/>
</dbReference>
<dbReference type="GO" id="GO:0016301">
    <property type="term" value="F:kinase activity"/>
    <property type="evidence" value="ECO:0007669"/>
    <property type="project" value="UniProtKB-KW"/>
</dbReference>
<keyword evidence="2" id="KW-0808">Transferase</keyword>
<dbReference type="InterPro" id="IPR002575">
    <property type="entry name" value="Aminoglycoside_PTrfase"/>
</dbReference>
<keyword evidence="3" id="KW-1185">Reference proteome</keyword>
<dbReference type="EMBL" id="BMGG01000012">
    <property type="protein sequence ID" value="GGC92041.1"/>
    <property type="molecule type" value="Genomic_DNA"/>
</dbReference>
<dbReference type="SUPFAM" id="SSF56112">
    <property type="entry name" value="Protein kinase-like (PK-like)"/>
    <property type="match status" value="1"/>
</dbReference>
<gene>
    <name evidence="2" type="ORF">GCM10010994_57290</name>
</gene>
<evidence type="ECO:0000313" key="3">
    <source>
        <dbReference type="Proteomes" id="UP000637002"/>
    </source>
</evidence>
<organism evidence="2 3">
    <name type="scientific">Chelatococcus reniformis</name>
    <dbReference type="NCBI Taxonomy" id="1494448"/>
    <lineage>
        <taxon>Bacteria</taxon>
        <taxon>Pseudomonadati</taxon>
        <taxon>Pseudomonadota</taxon>
        <taxon>Alphaproteobacteria</taxon>
        <taxon>Hyphomicrobiales</taxon>
        <taxon>Chelatococcaceae</taxon>
        <taxon>Chelatococcus</taxon>
    </lineage>
</organism>
<reference evidence="2" key="1">
    <citation type="journal article" date="2014" name="Int. J. Syst. Evol. Microbiol.">
        <title>Complete genome sequence of Corynebacterium casei LMG S-19264T (=DSM 44701T), isolated from a smear-ripened cheese.</title>
        <authorList>
            <consortium name="US DOE Joint Genome Institute (JGI-PGF)"/>
            <person name="Walter F."/>
            <person name="Albersmeier A."/>
            <person name="Kalinowski J."/>
            <person name="Ruckert C."/>
        </authorList>
    </citation>
    <scope>NUCLEOTIDE SEQUENCE</scope>
    <source>
        <strain evidence="2">CGMCC 1.12919</strain>
    </source>
</reference>
<accession>A0A916UYR7</accession>
<dbReference type="Pfam" id="PF01636">
    <property type="entry name" value="APH"/>
    <property type="match status" value="1"/>
</dbReference>
<dbReference type="Gene3D" id="3.30.200.20">
    <property type="entry name" value="Phosphorylase Kinase, domain 1"/>
    <property type="match status" value="1"/>
</dbReference>
<dbReference type="AlphaFoldDB" id="A0A916UYR7"/>
<dbReference type="Gene3D" id="3.90.1200.10">
    <property type="match status" value="1"/>
</dbReference>
<evidence type="ECO:0000313" key="2">
    <source>
        <dbReference type="EMBL" id="GGC92041.1"/>
    </source>
</evidence>
<reference evidence="2" key="2">
    <citation type="submission" date="2020-09" db="EMBL/GenBank/DDBJ databases">
        <authorList>
            <person name="Sun Q."/>
            <person name="Zhou Y."/>
        </authorList>
    </citation>
    <scope>NUCLEOTIDE SEQUENCE</scope>
    <source>
        <strain evidence="2">CGMCC 1.12919</strain>
    </source>
</reference>
<name>A0A916UYR7_9HYPH</name>
<dbReference type="Proteomes" id="UP000637002">
    <property type="component" value="Unassembled WGS sequence"/>
</dbReference>